<dbReference type="AlphaFoldDB" id="A0A8D8V9S7"/>
<evidence type="ECO:0000313" key="1">
    <source>
        <dbReference type="EMBL" id="CAG6721641.1"/>
    </source>
</evidence>
<dbReference type="EMBL" id="HBUF01362478">
    <property type="protein sequence ID" value="CAG6721642.1"/>
    <property type="molecule type" value="Transcribed_RNA"/>
</dbReference>
<organism evidence="1">
    <name type="scientific">Cacopsylla melanoneura</name>
    <dbReference type="NCBI Taxonomy" id="428564"/>
    <lineage>
        <taxon>Eukaryota</taxon>
        <taxon>Metazoa</taxon>
        <taxon>Ecdysozoa</taxon>
        <taxon>Arthropoda</taxon>
        <taxon>Hexapoda</taxon>
        <taxon>Insecta</taxon>
        <taxon>Pterygota</taxon>
        <taxon>Neoptera</taxon>
        <taxon>Paraneoptera</taxon>
        <taxon>Hemiptera</taxon>
        <taxon>Sternorrhyncha</taxon>
        <taxon>Psylloidea</taxon>
        <taxon>Psyllidae</taxon>
        <taxon>Psyllinae</taxon>
        <taxon>Cacopsylla</taxon>
    </lineage>
</organism>
<proteinExistence type="predicted"/>
<dbReference type="EMBL" id="HBUF01362477">
    <property type="protein sequence ID" value="CAG6721641.1"/>
    <property type="molecule type" value="Transcribed_RNA"/>
</dbReference>
<protein>
    <submittedName>
        <fullName evidence="1">Uncharacterized protein</fullName>
    </submittedName>
</protein>
<sequence length="130" mass="14713">MVVLSEVTHKPHTSVLSYLQTLTDNLYHILIPSDFLWGKFTQRRGYCHWDALPPNPRALLLCGHTARIGLNSPIIPAVSSIIKDKEVFNCVIMSQIIIIYPNYQSQILQLAGLEPPTSRLRVPHLTTELN</sequence>
<reference evidence="1" key="1">
    <citation type="submission" date="2021-05" db="EMBL/GenBank/DDBJ databases">
        <authorList>
            <person name="Alioto T."/>
            <person name="Alioto T."/>
            <person name="Gomez Garrido J."/>
        </authorList>
    </citation>
    <scope>NUCLEOTIDE SEQUENCE</scope>
</reference>
<accession>A0A8D8V9S7</accession>
<name>A0A8D8V9S7_9HEMI</name>